<proteinExistence type="predicted"/>
<feature type="transmembrane region" description="Helical" evidence="6">
    <location>
        <begin position="75"/>
        <end position="96"/>
    </location>
</feature>
<feature type="domain" description="Major facilitator superfamily (MFS) profile" evidence="7">
    <location>
        <begin position="37"/>
        <end position="512"/>
    </location>
</feature>
<dbReference type="InterPro" id="IPR011701">
    <property type="entry name" value="MFS"/>
</dbReference>
<keyword evidence="4 6" id="KW-1133">Transmembrane helix</keyword>
<dbReference type="Proteomes" id="UP001605261">
    <property type="component" value="Unassembled WGS sequence"/>
</dbReference>
<evidence type="ECO:0000256" key="2">
    <source>
        <dbReference type="ARBA" id="ARBA00022448"/>
    </source>
</evidence>
<feature type="transmembrane region" description="Helical" evidence="6">
    <location>
        <begin position="192"/>
        <end position="212"/>
    </location>
</feature>
<evidence type="ECO:0000313" key="8">
    <source>
        <dbReference type="EMBL" id="MFG6110566.1"/>
    </source>
</evidence>
<feature type="transmembrane region" description="Helical" evidence="6">
    <location>
        <begin position="293"/>
        <end position="313"/>
    </location>
</feature>
<evidence type="ECO:0000256" key="6">
    <source>
        <dbReference type="SAM" id="Phobius"/>
    </source>
</evidence>
<evidence type="ECO:0000256" key="5">
    <source>
        <dbReference type="ARBA" id="ARBA00023136"/>
    </source>
</evidence>
<dbReference type="Pfam" id="PF07690">
    <property type="entry name" value="MFS_1"/>
    <property type="match status" value="1"/>
</dbReference>
<comment type="caution">
    <text evidence="8">The sequence shown here is derived from an EMBL/GenBank/DDBJ whole genome shotgun (WGS) entry which is preliminary data.</text>
</comment>
<dbReference type="InterPro" id="IPR036259">
    <property type="entry name" value="MFS_trans_sf"/>
</dbReference>
<sequence>MSTPAAASIAATLPPPAPAPAPAAPVQALFGVRLGVGLCGVLLAVLISGINENVTKVALADIRGAMGFSVDDGSWIVALYTAMSVSAMAFAPWCAVTFSLRRFAVCMIAAFMLLGVLCPLAPDLPSFLILRALQGLAGGALPPLLMSVALRFLPPGIKLYGLAGYALTATFGPSLGTPMAALWVEYVGWQWAFWQIVPWCVAAIAMVAWGLPQDPLRLERLAQFNGLGLSLGLPALVMLVLGLVQGPRLDWFASPLICMLLGGGSGLLVLFLHNEWSHPLPFFKLQLLANRNLSYALITLGGVLFVLLAVILIPSSFLAKVHGYRPLQTAPLLLWVAIPQLLALPLVATLLNQRRVDARWVQAIGLAMLGLACWMGAQLTTEWNRDNFIVMQLVQIFAQPMAVLPLLMLATGGLAPADGPFASAWFNTVKGFAAVLGGGVLEAATTVRSHFHSTVLVDRLGNAPGLDIGAAPSLGTRLHAQVVALTSADLYLLVAMVAIALIALIPWLPIRIFPPRAVA</sequence>
<feature type="transmembrane region" description="Helical" evidence="6">
    <location>
        <begin position="162"/>
        <end position="186"/>
    </location>
</feature>
<evidence type="ECO:0000256" key="4">
    <source>
        <dbReference type="ARBA" id="ARBA00022989"/>
    </source>
</evidence>
<feature type="transmembrane region" description="Helical" evidence="6">
    <location>
        <begin position="389"/>
        <end position="410"/>
    </location>
</feature>
<feature type="transmembrane region" description="Helical" evidence="6">
    <location>
        <begin position="333"/>
        <end position="351"/>
    </location>
</feature>
<evidence type="ECO:0000259" key="7">
    <source>
        <dbReference type="PROSITE" id="PS50850"/>
    </source>
</evidence>
<gene>
    <name evidence="8" type="ORF">ACEU0G_000443</name>
</gene>
<dbReference type="PANTHER" id="PTHR42718:SF9">
    <property type="entry name" value="MAJOR FACILITATOR SUPERFAMILY MULTIDRUG TRANSPORTER MFSC"/>
    <property type="match status" value="1"/>
</dbReference>
<feature type="transmembrane region" description="Helical" evidence="6">
    <location>
        <begin position="128"/>
        <end position="150"/>
    </location>
</feature>
<comment type="subcellular location">
    <subcellularLocation>
        <location evidence="1">Membrane</location>
        <topology evidence="1">Multi-pass membrane protein</topology>
    </subcellularLocation>
</comment>
<keyword evidence="5 6" id="KW-0472">Membrane</keyword>
<feature type="transmembrane region" description="Helical" evidence="6">
    <location>
        <begin position="103"/>
        <end position="122"/>
    </location>
</feature>
<dbReference type="RefSeq" id="WP_394164131.1">
    <property type="nucleotide sequence ID" value="NZ_JBHGCJ010000012.1"/>
</dbReference>
<feature type="transmembrane region" description="Helical" evidence="6">
    <location>
        <begin position="490"/>
        <end position="510"/>
    </location>
</feature>
<keyword evidence="3 6" id="KW-0812">Transmembrane</keyword>
<dbReference type="PANTHER" id="PTHR42718">
    <property type="entry name" value="MAJOR FACILITATOR SUPERFAMILY MULTIDRUG TRANSPORTER MFSC"/>
    <property type="match status" value="1"/>
</dbReference>
<feature type="transmembrane region" description="Helical" evidence="6">
    <location>
        <begin position="224"/>
        <end position="245"/>
    </location>
</feature>
<feature type="transmembrane region" description="Helical" evidence="6">
    <location>
        <begin position="251"/>
        <end position="272"/>
    </location>
</feature>
<name>A0ABW7D023_9GAMM</name>
<organism evidence="8 9">
    <name type="scientific">Stenotrophomonas nematodicola</name>
    <dbReference type="NCBI Taxonomy" id="2656746"/>
    <lineage>
        <taxon>Bacteria</taxon>
        <taxon>Pseudomonadati</taxon>
        <taxon>Pseudomonadota</taxon>
        <taxon>Gammaproteobacteria</taxon>
        <taxon>Lysobacterales</taxon>
        <taxon>Lysobacteraceae</taxon>
        <taxon>Stenotrophomonas</taxon>
    </lineage>
</organism>
<dbReference type="InterPro" id="IPR020846">
    <property type="entry name" value="MFS_dom"/>
</dbReference>
<dbReference type="Gene3D" id="1.20.1250.20">
    <property type="entry name" value="MFS general substrate transporter like domains"/>
    <property type="match status" value="1"/>
</dbReference>
<evidence type="ECO:0000313" key="9">
    <source>
        <dbReference type="Proteomes" id="UP001605261"/>
    </source>
</evidence>
<reference evidence="8 9" key="1">
    <citation type="submission" date="2024-09" db="EMBL/GenBank/DDBJ databases">
        <authorList>
            <consortium name="All-Russian atlas of soil microorganisms"/>
            <consortium name="as a basis for the search for new antimicrobial producers and enzymes with unique properties"/>
            <person name="Sokolova E.A."/>
            <person name="Voronina E.N."/>
        </authorList>
    </citation>
    <scope>NUCLEOTIDE SEQUENCE [LARGE SCALE GENOMIC DNA]</scope>
    <source>
        <strain evidence="8 9">AF-22b-331.1</strain>
    </source>
</reference>
<evidence type="ECO:0000256" key="3">
    <source>
        <dbReference type="ARBA" id="ARBA00022692"/>
    </source>
</evidence>
<keyword evidence="2" id="KW-0813">Transport</keyword>
<keyword evidence="9" id="KW-1185">Reference proteome</keyword>
<dbReference type="EMBL" id="JBHGCJ010000012">
    <property type="protein sequence ID" value="MFG6110566.1"/>
    <property type="molecule type" value="Genomic_DNA"/>
</dbReference>
<dbReference type="SUPFAM" id="SSF103473">
    <property type="entry name" value="MFS general substrate transporter"/>
    <property type="match status" value="1"/>
</dbReference>
<feature type="transmembrane region" description="Helical" evidence="6">
    <location>
        <begin position="358"/>
        <end position="377"/>
    </location>
</feature>
<accession>A0ABW7D023</accession>
<evidence type="ECO:0000256" key="1">
    <source>
        <dbReference type="ARBA" id="ARBA00004141"/>
    </source>
</evidence>
<protein>
    <submittedName>
        <fullName evidence="8">MFS transporter</fullName>
    </submittedName>
</protein>
<dbReference type="PROSITE" id="PS50850">
    <property type="entry name" value="MFS"/>
    <property type="match status" value="1"/>
</dbReference>